<dbReference type="Gene3D" id="3.40.50.720">
    <property type="entry name" value="NAD(P)-binding Rossmann-like Domain"/>
    <property type="match status" value="1"/>
</dbReference>
<sequence>MERLLEHKICLITGAGRGIGRAVAELFAELGATVYANDAREGCMDGWLSEAGAGRPGKIYASYFDITDESAVKAAVMGIKKESGRIDVLINNAGVEFNELIGMISRKNMDLMLSVNVIGTINMLQTAARVMGRQPEGGSIINISSMVGLRGNRGQLVYSATKGAVVSLTKSAAKELAGKKIRVNAIAPGLTQTPMMEQADQEKLEARIKNICMGRPAKPRDIAQACVFFASDLSGYVSGQVLAVDGCTIM</sequence>
<evidence type="ECO:0000256" key="2">
    <source>
        <dbReference type="ARBA" id="ARBA00023002"/>
    </source>
</evidence>
<proteinExistence type="inferred from homology"/>
<dbReference type="GO" id="GO:0006633">
    <property type="term" value="P:fatty acid biosynthetic process"/>
    <property type="evidence" value="ECO:0007669"/>
    <property type="project" value="TreeGrafter"/>
</dbReference>
<dbReference type="Pfam" id="PF13561">
    <property type="entry name" value="adh_short_C2"/>
    <property type="match status" value="1"/>
</dbReference>
<comment type="caution">
    <text evidence="3">The sequence shown here is derived from an EMBL/GenBank/DDBJ whole genome shotgun (WGS) entry which is preliminary data.</text>
</comment>
<reference evidence="3" key="1">
    <citation type="submission" date="2023-01" db="EMBL/GenBank/DDBJ databases">
        <title>Human gut microbiome strain richness.</title>
        <authorList>
            <person name="Chen-Liaw A."/>
        </authorList>
    </citation>
    <scope>NUCLEOTIDE SEQUENCE</scope>
    <source>
        <strain evidence="3">B1_m1001713B170214d0_201011</strain>
    </source>
</reference>
<evidence type="ECO:0000313" key="3">
    <source>
        <dbReference type="EMBL" id="MDB2000217.1"/>
    </source>
</evidence>
<dbReference type="PROSITE" id="PS00061">
    <property type="entry name" value="ADH_SHORT"/>
    <property type="match status" value="1"/>
</dbReference>
<dbReference type="InterPro" id="IPR036291">
    <property type="entry name" value="NAD(P)-bd_dom_sf"/>
</dbReference>
<dbReference type="FunFam" id="3.40.50.720:FF:000084">
    <property type="entry name" value="Short-chain dehydrogenase reductase"/>
    <property type="match status" value="1"/>
</dbReference>
<accession>A0AAW6AX15</accession>
<protein>
    <submittedName>
        <fullName evidence="3">SDR family oxidoreductase</fullName>
    </submittedName>
</protein>
<dbReference type="PRINTS" id="PR00081">
    <property type="entry name" value="GDHRDH"/>
</dbReference>
<dbReference type="InterPro" id="IPR020904">
    <property type="entry name" value="Sc_DH/Rdtase_CS"/>
</dbReference>
<comment type="similarity">
    <text evidence="1">Belongs to the short-chain dehydrogenases/reductases (SDR) family.</text>
</comment>
<organism evidence="3 4">
    <name type="scientific">Clostridium symbiosum</name>
    <name type="common">Bacteroides symbiosus</name>
    <dbReference type="NCBI Taxonomy" id="1512"/>
    <lineage>
        <taxon>Bacteria</taxon>
        <taxon>Bacillati</taxon>
        <taxon>Bacillota</taxon>
        <taxon>Clostridia</taxon>
        <taxon>Lachnospirales</taxon>
        <taxon>Lachnospiraceae</taxon>
        <taxon>Otoolea</taxon>
    </lineage>
</organism>
<name>A0AAW6AX15_CLOSY</name>
<dbReference type="InterPro" id="IPR002347">
    <property type="entry name" value="SDR_fam"/>
</dbReference>
<dbReference type="AlphaFoldDB" id="A0AAW6AX15"/>
<dbReference type="Proteomes" id="UP001300871">
    <property type="component" value="Unassembled WGS sequence"/>
</dbReference>
<dbReference type="EMBL" id="JAQLGM010000016">
    <property type="protein sequence ID" value="MDB2000217.1"/>
    <property type="molecule type" value="Genomic_DNA"/>
</dbReference>
<dbReference type="RefSeq" id="WP_009296357.1">
    <property type="nucleotide sequence ID" value="NZ_CACRUA010000077.1"/>
</dbReference>
<dbReference type="SUPFAM" id="SSF51735">
    <property type="entry name" value="NAD(P)-binding Rossmann-fold domains"/>
    <property type="match status" value="1"/>
</dbReference>
<gene>
    <name evidence="3" type="ORF">PM006_08405</name>
</gene>
<evidence type="ECO:0000313" key="4">
    <source>
        <dbReference type="Proteomes" id="UP001300871"/>
    </source>
</evidence>
<dbReference type="GO" id="GO:0048038">
    <property type="term" value="F:quinone binding"/>
    <property type="evidence" value="ECO:0007669"/>
    <property type="project" value="TreeGrafter"/>
</dbReference>
<evidence type="ECO:0000256" key="1">
    <source>
        <dbReference type="ARBA" id="ARBA00006484"/>
    </source>
</evidence>
<dbReference type="PRINTS" id="PR00080">
    <property type="entry name" value="SDRFAMILY"/>
</dbReference>
<keyword evidence="2" id="KW-0560">Oxidoreductase</keyword>
<dbReference type="GeneID" id="57971510"/>
<dbReference type="CDD" id="cd05233">
    <property type="entry name" value="SDR_c"/>
    <property type="match status" value="1"/>
</dbReference>
<dbReference type="GO" id="GO:0016616">
    <property type="term" value="F:oxidoreductase activity, acting on the CH-OH group of donors, NAD or NADP as acceptor"/>
    <property type="evidence" value="ECO:0007669"/>
    <property type="project" value="TreeGrafter"/>
</dbReference>
<dbReference type="PANTHER" id="PTHR42760">
    <property type="entry name" value="SHORT-CHAIN DEHYDROGENASES/REDUCTASES FAMILY MEMBER"/>
    <property type="match status" value="1"/>
</dbReference>
<dbReference type="GO" id="GO:0008206">
    <property type="term" value="P:bile acid metabolic process"/>
    <property type="evidence" value="ECO:0007669"/>
    <property type="project" value="UniProtKB-ARBA"/>
</dbReference>
<dbReference type="PANTHER" id="PTHR42760:SF133">
    <property type="entry name" value="3-OXOACYL-[ACYL-CARRIER-PROTEIN] REDUCTASE"/>
    <property type="match status" value="1"/>
</dbReference>